<dbReference type="InterPro" id="IPR036866">
    <property type="entry name" value="RibonucZ/Hydroxyglut_hydro"/>
</dbReference>
<accession>X1L105</accession>
<comment type="caution">
    <text evidence="1">The sequence shown here is derived from an EMBL/GenBank/DDBJ whole genome shotgun (WGS) entry which is preliminary data.</text>
</comment>
<dbReference type="PANTHER" id="PTHR13754:SF13">
    <property type="entry name" value="METALLO-BETA-LACTAMASE SUPERFAMILY PROTEIN (AFU_ORTHOLOGUE AFUA_3G07630)"/>
    <property type="match status" value="1"/>
</dbReference>
<gene>
    <name evidence="1" type="ORF">S06H3_13203</name>
</gene>
<dbReference type="EMBL" id="BARV01006445">
    <property type="protein sequence ID" value="GAI12982.1"/>
    <property type="molecule type" value="Genomic_DNA"/>
</dbReference>
<dbReference type="AlphaFoldDB" id="X1L105"/>
<protein>
    <recommendedName>
        <fullName evidence="2">MBL fold metallo-hydrolase</fullName>
    </recommendedName>
</protein>
<dbReference type="GO" id="GO:0016740">
    <property type="term" value="F:transferase activity"/>
    <property type="evidence" value="ECO:0007669"/>
    <property type="project" value="TreeGrafter"/>
</dbReference>
<proteinExistence type="predicted"/>
<reference evidence="1" key="1">
    <citation type="journal article" date="2014" name="Front. Microbiol.">
        <title>High frequency of phylogenetically diverse reductive dehalogenase-homologous genes in deep subseafloor sedimentary metagenomes.</title>
        <authorList>
            <person name="Kawai M."/>
            <person name="Futagami T."/>
            <person name="Toyoda A."/>
            <person name="Takaki Y."/>
            <person name="Nishi S."/>
            <person name="Hori S."/>
            <person name="Arai W."/>
            <person name="Tsubouchi T."/>
            <person name="Morono Y."/>
            <person name="Uchiyama I."/>
            <person name="Ito T."/>
            <person name="Fujiyama A."/>
            <person name="Inagaki F."/>
            <person name="Takami H."/>
        </authorList>
    </citation>
    <scope>NUCLEOTIDE SEQUENCE</scope>
    <source>
        <strain evidence="1">Expedition CK06-06</strain>
    </source>
</reference>
<evidence type="ECO:0008006" key="2">
    <source>
        <dbReference type="Google" id="ProtNLM"/>
    </source>
</evidence>
<name>X1L105_9ZZZZ</name>
<dbReference type="PANTHER" id="PTHR13754">
    <property type="entry name" value="METALLO-BETA-LACTAMASE SUPERFAMILY PROTEIN"/>
    <property type="match status" value="1"/>
</dbReference>
<feature type="non-terminal residue" evidence="1">
    <location>
        <position position="1"/>
    </location>
</feature>
<evidence type="ECO:0000313" key="1">
    <source>
        <dbReference type="EMBL" id="GAI12982.1"/>
    </source>
</evidence>
<sequence length="142" mass="15183">VGGLSDFLQVNKEAGIYPPASLGGAIRGRKVTIIREPVQICPNVFTTGELRGIEQSLAVDTDKGILVVAGCSHPGVGDILDAASRWGKVYGIVGGLHGFRDFKRLEELSLICPCHCTSYKSEIKRLFPQQCIDCGAGVVLEL</sequence>
<dbReference type="InterPro" id="IPR052926">
    <property type="entry name" value="Metallo-beta-lactamase_dom"/>
</dbReference>
<organism evidence="1">
    <name type="scientific">marine sediment metagenome</name>
    <dbReference type="NCBI Taxonomy" id="412755"/>
    <lineage>
        <taxon>unclassified sequences</taxon>
        <taxon>metagenomes</taxon>
        <taxon>ecological metagenomes</taxon>
    </lineage>
</organism>
<dbReference type="Gene3D" id="3.60.15.10">
    <property type="entry name" value="Ribonuclease Z/Hydroxyacylglutathione hydrolase-like"/>
    <property type="match status" value="1"/>
</dbReference>